<evidence type="ECO:0000313" key="4">
    <source>
        <dbReference type="EMBL" id="KGA93740.1"/>
    </source>
</evidence>
<evidence type="ECO:0000313" key="5">
    <source>
        <dbReference type="Proteomes" id="UP000029452"/>
    </source>
</evidence>
<comment type="caution">
    <text evidence="4">The sequence shown here is derived from an EMBL/GenBank/DDBJ whole genome shotgun (WGS) entry which is preliminary data.</text>
</comment>
<dbReference type="RefSeq" id="WP_052157839.1">
    <property type="nucleotide sequence ID" value="NZ_JPGK01000005.1"/>
</dbReference>
<feature type="domain" description="GGDEF" evidence="3">
    <location>
        <begin position="402"/>
        <end position="535"/>
    </location>
</feature>
<dbReference type="FunFam" id="3.30.70.270:FF:000001">
    <property type="entry name" value="Diguanylate cyclase domain protein"/>
    <property type="match status" value="1"/>
</dbReference>
<evidence type="ECO:0000256" key="1">
    <source>
        <dbReference type="SAM" id="Phobius"/>
    </source>
</evidence>
<dbReference type="InterPro" id="IPR029787">
    <property type="entry name" value="Nucleotide_cyclase"/>
</dbReference>
<dbReference type="InterPro" id="IPR001633">
    <property type="entry name" value="EAL_dom"/>
</dbReference>
<dbReference type="InterPro" id="IPR043128">
    <property type="entry name" value="Rev_trsase/Diguanyl_cyclase"/>
</dbReference>
<dbReference type="NCBIfam" id="TIGR00254">
    <property type="entry name" value="GGDEF"/>
    <property type="match status" value="1"/>
</dbReference>
<dbReference type="PANTHER" id="PTHR33121">
    <property type="entry name" value="CYCLIC DI-GMP PHOSPHODIESTERASE PDEF"/>
    <property type="match status" value="1"/>
</dbReference>
<dbReference type="InterPro" id="IPR035919">
    <property type="entry name" value="EAL_sf"/>
</dbReference>
<dbReference type="Proteomes" id="UP000029452">
    <property type="component" value="Unassembled WGS sequence"/>
</dbReference>
<organism evidence="4 5">
    <name type="scientific">Leptospirillum ferriphilum</name>
    <dbReference type="NCBI Taxonomy" id="178606"/>
    <lineage>
        <taxon>Bacteria</taxon>
        <taxon>Pseudomonadati</taxon>
        <taxon>Nitrospirota</taxon>
        <taxon>Nitrospiria</taxon>
        <taxon>Nitrospirales</taxon>
        <taxon>Nitrospiraceae</taxon>
        <taxon>Leptospirillum</taxon>
    </lineage>
</organism>
<dbReference type="SMART" id="SM00267">
    <property type="entry name" value="GGDEF"/>
    <property type="match status" value="1"/>
</dbReference>
<dbReference type="Gene3D" id="3.30.70.270">
    <property type="match status" value="1"/>
</dbReference>
<dbReference type="PANTHER" id="PTHR33121:SF71">
    <property type="entry name" value="OXYGEN SENSOR PROTEIN DOSP"/>
    <property type="match status" value="1"/>
</dbReference>
<evidence type="ECO:0000259" key="3">
    <source>
        <dbReference type="PROSITE" id="PS50887"/>
    </source>
</evidence>
<dbReference type="GO" id="GO:0071111">
    <property type="term" value="F:cyclic-guanylate-specific phosphodiesterase activity"/>
    <property type="evidence" value="ECO:0007669"/>
    <property type="project" value="InterPro"/>
</dbReference>
<sequence>MNFRKNLRVWLPPTFLGVVFCLFFLSSFFYFQEKENDILEKQHRIHDQISQIESFLISVSMLSRNHHSFPTTPGVENGLLNGYRIQAETALSFFENTSPSLSGNERKELFRIKRLLSSSRRYAGKIGTYAITSEMVGFSLRLLRQAEKNLDRDSLEMSSIIQTRTHLFWALGTSMIFFVAGWVFWQRRESQSTAILHSELAIVSNLVITSNVIQRWNDYMKDIFLSMSEILPMDCLFSVFTTAEGSCSVNVFWSYTPSSDEQEKLERVVHRNLFSVGGERYLSDLHFEHVFQNQTRHSHHLSRSFLDFFLFSRTLFLDTPKVGGILGIGILPSDKKDPAVRIVTDSILPSTLNALGSAKAISDYTRKMEYHAVRDPLTCLYNQRVFWDFLEDEIARAGSRGDVCSILFIDIDDFKQINDRFGHAFGDRFLLHVTEILSGVCSSGDILCRFGGDEFSVILPGEDTEIVRKKAEDIRDAVRSPLYAEDRTPVSSSVSIGVATWPHHGRESRDIFRVADHAMYQAKKGGKDAVIVPTWSDVQDAFQTSTQKRLWIVRSIHDKKPVPFFQPIQNLANGQVLGCEVLSRIPEEDGHGFIPAAKFVDVAEDSGLIVKLDYIVMEKAFQAKIENNFHGLLFVNMSPKVLFVPDFLNTVRSIVRKTGVSPTDIVFEIVERDAVRNLSMMDAFLKNLKSEGFRFAVDDFGSGYASLSYLRMFPIDFLKIDGSFVTGAGNGNSVDGAIVRSIVTLGKEMGIRVIGEHIENLNILSMANKEGIGYGQGYHIGRPSPNLQTVSIMNKPESS</sequence>
<dbReference type="InterPro" id="IPR000160">
    <property type="entry name" value="GGDEF_dom"/>
</dbReference>
<dbReference type="PATRIC" id="fig|178606.4.peg.1453"/>
<accession>A0A094WB70</accession>
<dbReference type="EMBL" id="JPGK01000005">
    <property type="protein sequence ID" value="KGA93740.1"/>
    <property type="molecule type" value="Genomic_DNA"/>
</dbReference>
<name>A0A094WB70_9BACT</name>
<dbReference type="PROSITE" id="PS50887">
    <property type="entry name" value="GGDEF"/>
    <property type="match status" value="1"/>
</dbReference>
<dbReference type="CDD" id="cd01949">
    <property type="entry name" value="GGDEF"/>
    <property type="match status" value="1"/>
</dbReference>
<evidence type="ECO:0000259" key="2">
    <source>
        <dbReference type="PROSITE" id="PS50883"/>
    </source>
</evidence>
<feature type="transmembrane region" description="Helical" evidence="1">
    <location>
        <begin position="12"/>
        <end position="31"/>
    </location>
</feature>
<dbReference type="PROSITE" id="PS50883">
    <property type="entry name" value="EAL"/>
    <property type="match status" value="1"/>
</dbReference>
<reference evidence="4 5" key="1">
    <citation type="submission" date="2014-06" db="EMBL/GenBank/DDBJ databases">
        <title>Draft genome sequence of iron oxidizing acidophile Leptospirillum ferriphilum DSM14647.</title>
        <authorList>
            <person name="Cardenas J.P."/>
            <person name="Lazcano M."/>
            <person name="Ossandon F.J."/>
            <person name="Corbett M."/>
            <person name="Holmes D.S."/>
            <person name="Watkin E."/>
        </authorList>
    </citation>
    <scope>NUCLEOTIDE SEQUENCE [LARGE SCALE GENOMIC DNA]</scope>
    <source>
        <strain evidence="4 5">DSM 14647</strain>
    </source>
</reference>
<proteinExistence type="predicted"/>
<dbReference type="Pfam" id="PF00563">
    <property type="entry name" value="EAL"/>
    <property type="match status" value="1"/>
</dbReference>
<dbReference type="Pfam" id="PF00990">
    <property type="entry name" value="GGDEF"/>
    <property type="match status" value="1"/>
</dbReference>
<dbReference type="CDD" id="cd01948">
    <property type="entry name" value="EAL"/>
    <property type="match status" value="1"/>
</dbReference>
<dbReference type="SUPFAM" id="SSF141868">
    <property type="entry name" value="EAL domain-like"/>
    <property type="match status" value="1"/>
</dbReference>
<keyword evidence="1" id="KW-0812">Transmembrane</keyword>
<dbReference type="SUPFAM" id="SSF55073">
    <property type="entry name" value="Nucleotide cyclase"/>
    <property type="match status" value="1"/>
</dbReference>
<keyword evidence="1" id="KW-1133">Transmembrane helix</keyword>
<feature type="transmembrane region" description="Helical" evidence="1">
    <location>
        <begin position="167"/>
        <end position="185"/>
    </location>
</feature>
<dbReference type="SMART" id="SM00052">
    <property type="entry name" value="EAL"/>
    <property type="match status" value="1"/>
</dbReference>
<keyword evidence="1" id="KW-0472">Membrane</keyword>
<dbReference type="InterPro" id="IPR050706">
    <property type="entry name" value="Cyclic-di-GMP_PDE-like"/>
</dbReference>
<protein>
    <submittedName>
        <fullName evidence="4">Diguanylate cyclase/phosphodiesterase (GGDEF &amp; EAL domains) with PAS/PAC sensor(S)</fullName>
    </submittedName>
</protein>
<gene>
    <name evidence="4" type="ORF">LptCag_1450</name>
</gene>
<dbReference type="AlphaFoldDB" id="A0A094WB70"/>
<feature type="domain" description="EAL" evidence="2">
    <location>
        <begin position="545"/>
        <end position="797"/>
    </location>
</feature>
<dbReference type="Gene3D" id="3.20.20.450">
    <property type="entry name" value="EAL domain"/>
    <property type="match status" value="1"/>
</dbReference>